<organism evidence="2 3">
    <name type="scientific">SAR324 cluster bacterium</name>
    <dbReference type="NCBI Taxonomy" id="2024889"/>
    <lineage>
        <taxon>Bacteria</taxon>
        <taxon>Deltaproteobacteria</taxon>
        <taxon>SAR324 cluster</taxon>
    </lineage>
</organism>
<evidence type="ECO:0000313" key="3">
    <source>
        <dbReference type="Proteomes" id="UP000218113"/>
    </source>
</evidence>
<dbReference type="AlphaFoldDB" id="A0A2A4TAV4"/>
<dbReference type="Pfam" id="PF08241">
    <property type="entry name" value="Methyltransf_11"/>
    <property type="match status" value="1"/>
</dbReference>
<sequence>MVKQKVDAKEVGLDVGLILAKHFYKTDYLHYGYWTDDLSVESGNIVKAQENYAEYLLKHMPEGVKSILEVGCGSGKFTARLLDMGYQVDCVSPSPNLTRHVRQRVDGRGTIFECGYEDVQTEKKYDLVLFSESFQYIPLKESLTNTTRFLNDGGHLLICDFFRTGVSGTSPIGGGHDLKKFYHQMSQYPFEILVDEDITKETAPSMDIVNDFLTEVLKPVYDLIFYVLDNNYPKISKFIRWKWAKKIKKVDRKYFQQRSNAASFAHFKSYHLLLCQKK</sequence>
<evidence type="ECO:0000313" key="2">
    <source>
        <dbReference type="EMBL" id="PCI30504.1"/>
    </source>
</evidence>
<dbReference type="SUPFAM" id="SSF53335">
    <property type="entry name" value="S-adenosyl-L-methionine-dependent methyltransferases"/>
    <property type="match status" value="1"/>
</dbReference>
<dbReference type="CDD" id="cd02440">
    <property type="entry name" value="AdoMet_MTases"/>
    <property type="match status" value="1"/>
</dbReference>
<protein>
    <recommendedName>
        <fullName evidence="1">Methyltransferase type 11 domain-containing protein</fullName>
    </recommendedName>
</protein>
<name>A0A2A4TAV4_9DELT</name>
<accession>A0A2A4TAV4</accession>
<evidence type="ECO:0000259" key="1">
    <source>
        <dbReference type="Pfam" id="PF08241"/>
    </source>
</evidence>
<dbReference type="InterPro" id="IPR013216">
    <property type="entry name" value="Methyltransf_11"/>
</dbReference>
<dbReference type="Proteomes" id="UP000218113">
    <property type="component" value="Unassembled WGS sequence"/>
</dbReference>
<comment type="caution">
    <text evidence="2">The sequence shown here is derived from an EMBL/GenBank/DDBJ whole genome shotgun (WGS) entry which is preliminary data.</text>
</comment>
<dbReference type="Gene3D" id="3.40.50.150">
    <property type="entry name" value="Vaccinia Virus protein VP39"/>
    <property type="match status" value="1"/>
</dbReference>
<feature type="domain" description="Methyltransferase type 11" evidence="1">
    <location>
        <begin position="68"/>
        <end position="158"/>
    </location>
</feature>
<dbReference type="GO" id="GO:0008757">
    <property type="term" value="F:S-adenosylmethionine-dependent methyltransferase activity"/>
    <property type="evidence" value="ECO:0007669"/>
    <property type="project" value="InterPro"/>
</dbReference>
<proteinExistence type="predicted"/>
<dbReference type="InterPro" id="IPR029063">
    <property type="entry name" value="SAM-dependent_MTases_sf"/>
</dbReference>
<reference evidence="3" key="1">
    <citation type="submission" date="2017-08" db="EMBL/GenBank/DDBJ databases">
        <title>A dynamic microbial community with high functional redundancy inhabits the cold, oxic subseafloor aquifer.</title>
        <authorList>
            <person name="Tully B.J."/>
            <person name="Wheat C.G."/>
            <person name="Glazer B.T."/>
            <person name="Huber J.A."/>
        </authorList>
    </citation>
    <scope>NUCLEOTIDE SEQUENCE [LARGE SCALE GENOMIC DNA]</scope>
</reference>
<gene>
    <name evidence="2" type="ORF">COB67_01605</name>
</gene>
<dbReference type="EMBL" id="NVSR01000004">
    <property type="protein sequence ID" value="PCI30504.1"/>
    <property type="molecule type" value="Genomic_DNA"/>
</dbReference>